<evidence type="ECO:0000313" key="2">
    <source>
        <dbReference type="EMBL" id="EGQ22727.1"/>
    </source>
</evidence>
<sequence length="121" mass="13310">MNKPVQWIIWVVALVAINIPTILIASFSLFGTAEGTSIFSVDYLIAAGILLLGNIIILQLFLAIRKNRYQAFVYGLSVAVAQAIGFYLIGMFYFKVGPIILGASILLAISLLIKEIKYRSQ</sequence>
<evidence type="ECO:0000256" key="1">
    <source>
        <dbReference type="SAM" id="Phobius"/>
    </source>
</evidence>
<feature type="transmembrane region" description="Helical" evidence="1">
    <location>
        <begin position="96"/>
        <end position="113"/>
    </location>
</feature>
<protein>
    <submittedName>
        <fullName evidence="2">Uncharacterized protein</fullName>
    </submittedName>
</protein>
<dbReference type="AlphaFoldDB" id="F9DVD6"/>
<proteinExistence type="predicted"/>
<gene>
    <name evidence="2" type="ORF">HMPREF9372_2767</name>
</gene>
<dbReference type="EMBL" id="AFPZ01000088">
    <property type="protein sequence ID" value="EGQ22727.1"/>
    <property type="molecule type" value="Genomic_DNA"/>
</dbReference>
<dbReference type="HOGENOM" id="CLU_165530_0_0_9"/>
<dbReference type="RefSeq" id="WP_009497423.1">
    <property type="nucleotide sequence ID" value="NZ_GL982998.1"/>
</dbReference>
<reference evidence="2 3" key="1">
    <citation type="submission" date="2011-04" db="EMBL/GenBank/DDBJ databases">
        <authorList>
            <person name="Muzny D."/>
            <person name="Qin X."/>
            <person name="Deng J."/>
            <person name="Jiang H."/>
            <person name="Liu Y."/>
            <person name="Qu J."/>
            <person name="Song X.-Z."/>
            <person name="Zhang L."/>
            <person name="Thornton R."/>
            <person name="Coyle M."/>
            <person name="Francisco L."/>
            <person name="Jackson L."/>
            <person name="Javaid M."/>
            <person name="Korchina V."/>
            <person name="Kovar C."/>
            <person name="Mata R."/>
            <person name="Mathew T."/>
            <person name="Ngo R."/>
            <person name="Nguyen L."/>
            <person name="Nguyen N."/>
            <person name="Okwuonu G."/>
            <person name="Ongeri F."/>
            <person name="Pham C."/>
            <person name="Simmons D."/>
            <person name="Wilczek-Boney K."/>
            <person name="Hale W."/>
            <person name="Jakkamsetti A."/>
            <person name="Pham P."/>
            <person name="Ruth R."/>
            <person name="San Lucas F."/>
            <person name="Warren J."/>
            <person name="Zhang J."/>
            <person name="Zhao Z."/>
            <person name="Zhou C."/>
            <person name="Zhu D."/>
            <person name="Lee S."/>
            <person name="Bess C."/>
            <person name="Blankenburg K."/>
            <person name="Forbes L."/>
            <person name="Fu Q."/>
            <person name="Gubbala S."/>
            <person name="Hirani K."/>
            <person name="Jayaseelan J.C."/>
            <person name="Lara F."/>
            <person name="Munidasa M."/>
            <person name="Palculict T."/>
            <person name="Patil S."/>
            <person name="Pu L.-L."/>
            <person name="Saada N."/>
            <person name="Tang L."/>
            <person name="Weissenberger G."/>
            <person name="Zhu Y."/>
            <person name="Hemphill L."/>
            <person name="Shang Y."/>
            <person name="Youmans B."/>
            <person name="Ayvaz T."/>
            <person name="Ross M."/>
            <person name="Santibanez J."/>
            <person name="Aqrawi P."/>
            <person name="Gross S."/>
            <person name="Joshi V."/>
            <person name="Fowler G."/>
            <person name="Nazareth L."/>
            <person name="Reid J."/>
            <person name="Worley K."/>
            <person name="Petrosino J."/>
            <person name="Highlander S."/>
            <person name="Gibbs R."/>
        </authorList>
    </citation>
    <scope>NUCLEOTIDE SEQUENCE [LARGE SCALE GENOMIC DNA]</scope>
    <source>
        <strain evidence="2 3">2681</strain>
    </source>
</reference>
<accession>F9DVD6</accession>
<dbReference type="Proteomes" id="UP000005316">
    <property type="component" value="Unassembled WGS sequence"/>
</dbReference>
<dbReference type="OrthoDB" id="2456440at2"/>
<keyword evidence="1" id="KW-1133">Transmembrane helix</keyword>
<comment type="caution">
    <text evidence="2">The sequence shown here is derived from an EMBL/GenBank/DDBJ whole genome shotgun (WGS) entry which is preliminary data.</text>
</comment>
<dbReference type="eggNOG" id="ENOG50338EE">
    <property type="taxonomic scope" value="Bacteria"/>
</dbReference>
<evidence type="ECO:0000313" key="3">
    <source>
        <dbReference type="Proteomes" id="UP000005316"/>
    </source>
</evidence>
<keyword evidence="1" id="KW-0472">Membrane</keyword>
<feature type="transmembrane region" description="Helical" evidence="1">
    <location>
        <begin position="71"/>
        <end position="90"/>
    </location>
</feature>
<feature type="transmembrane region" description="Helical" evidence="1">
    <location>
        <begin position="7"/>
        <end position="31"/>
    </location>
</feature>
<name>F9DVD6_9BACL</name>
<organism evidence="2 3">
    <name type="scientific">Sporosarcina newyorkensis 2681</name>
    <dbReference type="NCBI Taxonomy" id="1027292"/>
    <lineage>
        <taxon>Bacteria</taxon>
        <taxon>Bacillati</taxon>
        <taxon>Bacillota</taxon>
        <taxon>Bacilli</taxon>
        <taxon>Bacillales</taxon>
        <taxon>Caryophanaceae</taxon>
        <taxon>Sporosarcina</taxon>
    </lineage>
</organism>
<feature type="transmembrane region" description="Helical" evidence="1">
    <location>
        <begin position="43"/>
        <end position="64"/>
    </location>
</feature>
<keyword evidence="1" id="KW-0812">Transmembrane</keyword>